<dbReference type="PANTHER" id="PTHR30535:SF34">
    <property type="entry name" value="MOLYBDATE-BINDING PROTEIN MOLA"/>
    <property type="match status" value="1"/>
</dbReference>
<dbReference type="EMBL" id="SIXI01000001">
    <property type="protein sequence ID" value="TBO34574.1"/>
    <property type="molecule type" value="Genomic_DNA"/>
</dbReference>
<dbReference type="PROSITE" id="PS50983">
    <property type="entry name" value="FE_B12_PBP"/>
    <property type="match status" value="1"/>
</dbReference>
<dbReference type="AlphaFoldDB" id="A0A4Q9H673"/>
<feature type="domain" description="Fe/B12 periplasmic-binding" evidence="1">
    <location>
        <begin position="13"/>
        <end position="263"/>
    </location>
</feature>
<evidence type="ECO:0000313" key="2">
    <source>
        <dbReference type="EMBL" id="TBO34574.1"/>
    </source>
</evidence>
<dbReference type="InterPro" id="IPR002491">
    <property type="entry name" value="ABC_transptr_periplasmic_BD"/>
</dbReference>
<gene>
    <name evidence="2" type="ORF">EYS42_02000</name>
</gene>
<keyword evidence="3" id="KW-1185">Reference proteome</keyword>
<evidence type="ECO:0000259" key="1">
    <source>
        <dbReference type="PROSITE" id="PS50983"/>
    </source>
</evidence>
<dbReference type="OrthoDB" id="9775594at2"/>
<dbReference type="Pfam" id="PF01497">
    <property type="entry name" value="Peripla_BP_2"/>
    <property type="match status" value="1"/>
</dbReference>
<organism evidence="2 3">
    <name type="scientific">Aquabacterium lacunae</name>
    <dbReference type="NCBI Taxonomy" id="2528630"/>
    <lineage>
        <taxon>Bacteria</taxon>
        <taxon>Pseudomonadati</taxon>
        <taxon>Pseudomonadota</taxon>
        <taxon>Betaproteobacteria</taxon>
        <taxon>Burkholderiales</taxon>
        <taxon>Aquabacterium</taxon>
    </lineage>
</organism>
<dbReference type="Gene3D" id="3.40.50.1980">
    <property type="entry name" value="Nitrogenase molybdenum iron protein domain"/>
    <property type="match status" value="2"/>
</dbReference>
<dbReference type="PANTHER" id="PTHR30535">
    <property type="entry name" value="VITAMIN B12-BINDING PROTEIN"/>
    <property type="match status" value="1"/>
</dbReference>
<accession>A0A4Q9H673</accession>
<protein>
    <submittedName>
        <fullName evidence="2">Cobalamin-binding protein</fullName>
    </submittedName>
</protein>
<dbReference type="Proteomes" id="UP000292120">
    <property type="component" value="Unassembled WGS sequence"/>
</dbReference>
<dbReference type="InterPro" id="IPR050902">
    <property type="entry name" value="ABC_Transporter_SBP"/>
</dbReference>
<dbReference type="SUPFAM" id="SSF53807">
    <property type="entry name" value="Helical backbone' metal receptor"/>
    <property type="match status" value="1"/>
</dbReference>
<reference evidence="2 3" key="1">
    <citation type="submission" date="2019-02" db="EMBL/GenBank/DDBJ databases">
        <title>Aquabacterium sp. strain KMB7.</title>
        <authorList>
            <person name="Chen W.-M."/>
        </authorList>
    </citation>
    <scope>NUCLEOTIDE SEQUENCE [LARGE SCALE GENOMIC DNA]</scope>
    <source>
        <strain evidence="2 3">KMB7</strain>
    </source>
</reference>
<sequence length="285" mass="30961">MSAAHPVPVSPQRMAVLSTEAVDVLYRLGVADRIAGVSGFTVYPPEARHDKPKVSGFKTARLARIQSVQPDLVIGYSKVQRALLDECEAAGLPTLWFNHRHIEGIHAMVDTLGQCVGRTEQAHTLNQQLRAHVAQVQQAAARLPWRPRVYFEEWHTPLTCGIQWVSELITLAGGIDVMAERARRDPFSARAVTPDEVLAAQPQLVLGAWCGQRFDTAQVLARPGWAALNATVLEMPSSDLLAPGPVALERGLAQMLAAICRVVGTTPEALGYQGPLDWRAPAAAH</sequence>
<name>A0A4Q9H673_9BURK</name>
<evidence type="ECO:0000313" key="3">
    <source>
        <dbReference type="Proteomes" id="UP000292120"/>
    </source>
</evidence>
<comment type="caution">
    <text evidence="2">The sequence shown here is derived from an EMBL/GenBank/DDBJ whole genome shotgun (WGS) entry which is preliminary data.</text>
</comment>
<proteinExistence type="predicted"/>